<feature type="domain" description="Glycosyl transferase family 1" evidence="2">
    <location>
        <begin position="160"/>
        <end position="323"/>
    </location>
</feature>
<proteinExistence type="predicted"/>
<protein>
    <submittedName>
        <fullName evidence="3">Glycosyltransferase</fullName>
    </submittedName>
</protein>
<dbReference type="Pfam" id="PF00534">
    <property type="entry name" value="Glycos_transf_1"/>
    <property type="match status" value="1"/>
</dbReference>
<dbReference type="GO" id="GO:0016757">
    <property type="term" value="F:glycosyltransferase activity"/>
    <property type="evidence" value="ECO:0007669"/>
    <property type="project" value="InterPro"/>
</dbReference>
<dbReference type="AlphaFoldDB" id="A0AB35INN0"/>
<evidence type="ECO:0000313" key="4">
    <source>
        <dbReference type="Proteomes" id="UP001211987"/>
    </source>
</evidence>
<gene>
    <name evidence="3" type="ORF">PM738_17885</name>
</gene>
<keyword evidence="1" id="KW-1133">Transmembrane helix</keyword>
<sequence>MKLGIIGSYDEEHKAVCGQSDKTELFLLKFRERLGDENVCFTNMYNWKKAKYNKFLSIIYTFLVSKNIIIMTSVNGTRVLYLFAKLMKTITRKKIYHMVVGGEKNLEIFKKKNYIEIAKKLDGIYVEINNMVEEYNKLGITGVEYIPNCKEICENYLDNVLRNEKPYKFCTYSKVNREKGIPEAIEIIKTLNEQKKIPCILHIYGVIDDEYKEEFNHELENKHQYLNFCGKINREESCSQLSQYYAMLFPTHHPEGVPGALIDAYEAGLPIFSSDSYYMKSIINHGKTGMICKEYDIEDYVNKIEYSIDNNLISKMRKLCYEEVQKYNVNLIINKLINNMQLR</sequence>
<name>A0AB35INN0_9FIRM</name>
<evidence type="ECO:0000259" key="2">
    <source>
        <dbReference type="Pfam" id="PF00534"/>
    </source>
</evidence>
<dbReference type="SUPFAM" id="SSF53756">
    <property type="entry name" value="UDP-Glycosyltransferase/glycogen phosphorylase"/>
    <property type="match status" value="1"/>
</dbReference>
<accession>A0AB35INN0</accession>
<organism evidence="3 4">
    <name type="scientific">Thomasclavelia ramosa</name>
    <dbReference type="NCBI Taxonomy" id="1547"/>
    <lineage>
        <taxon>Bacteria</taxon>
        <taxon>Bacillati</taxon>
        <taxon>Bacillota</taxon>
        <taxon>Erysipelotrichia</taxon>
        <taxon>Erysipelotrichales</taxon>
        <taxon>Coprobacillaceae</taxon>
        <taxon>Thomasclavelia</taxon>
    </lineage>
</organism>
<feature type="transmembrane region" description="Helical" evidence="1">
    <location>
        <begin position="58"/>
        <end position="84"/>
    </location>
</feature>
<dbReference type="PANTHER" id="PTHR12526">
    <property type="entry name" value="GLYCOSYLTRANSFERASE"/>
    <property type="match status" value="1"/>
</dbReference>
<reference evidence="3" key="1">
    <citation type="submission" date="2023-01" db="EMBL/GenBank/DDBJ databases">
        <title>Human gut microbiome strain richness.</title>
        <authorList>
            <person name="Chen-Liaw A."/>
        </authorList>
    </citation>
    <scope>NUCLEOTIDE SEQUENCE</scope>
    <source>
        <strain evidence="3">1001217st2_G6_1001217B_191108</strain>
    </source>
</reference>
<dbReference type="PANTHER" id="PTHR12526:SF630">
    <property type="entry name" value="GLYCOSYLTRANSFERASE"/>
    <property type="match status" value="1"/>
</dbReference>
<evidence type="ECO:0000256" key="1">
    <source>
        <dbReference type="SAM" id="Phobius"/>
    </source>
</evidence>
<dbReference type="Gene3D" id="3.40.50.2000">
    <property type="entry name" value="Glycogen Phosphorylase B"/>
    <property type="match status" value="1"/>
</dbReference>
<dbReference type="Proteomes" id="UP001211987">
    <property type="component" value="Unassembled WGS sequence"/>
</dbReference>
<dbReference type="EMBL" id="JAQLKE010000048">
    <property type="protein sequence ID" value="MDB7085677.1"/>
    <property type="molecule type" value="Genomic_DNA"/>
</dbReference>
<dbReference type="InterPro" id="IPR001296">
    <property type="entry name" value="Glyco_trans_1"/>
</dbReference>
<keyword evidence="1" id="KW-0472">Membrane</keyword>
<evidence type="ECO:0000313" key="3">
    <source>
        <dbReference type="EMBL" id="MDB7085677.1"/>
    </source>
</evidence>
<dbReference type="RefSeq" id="WP_134583350.1">
    <property type="nucleotide sequence ID" value="NZ_CAACVM010000034.1"/>
</dbReference>
<comment type="caution">
    <text evidence="3">The sequence shown here is derived from an EMBL/GenBank/DDBJ whole genome shotgun (WGS) entry which is preliminary data.</text>
</comment>
<keyword evidence="1" id="KW-0812">Transmembrane</keyword>